<keyword evidence="1" id="KW-0812">Transmembrane</keyword>
<evidence type="ECO:0000313" key="3">
    <source>
        <dbReference type="Proteomes" id="UP000028761"/>
    </source>
</evidence>
<keyword evidence="3" id="KW-1185">Reference proteome</keyword>
<dbReference type="AlphaFoldDB" id="A0A8I5MYD0"/>
<accession>A0A8I5MYD0</accession>
<feature type="transmembrane region" description="Helical" evidence="1">
    <location>
        <begin position="6"/>
        <end position="32"/>
    </location>
</feature>
<protein>
    <submittedName>
        <fullName evidence="2">Uncharacterized protein</fullName>
    </submittedName>
</protein>
<name>A0A8I5MYD0_PAPAN</name>
<dbReference type="Ensembl" id="ENSPANT00000078165.1">
    <property type="protein sequence ID" value="ENSPANP00000051040.1"/>
    <property type="gene ID" value="ENSPANG00000044380.1"/>
</dbReference>
<evidence type="ECO:0000256" key="1">
    <source>
        <dbReference type="SAM" id="Phobius"/>
    </source>
</evidence>
<proteinExistence type="predicted"/>
<reference evidence="2" key="3">
    <citation type="submission" date="2025-09" db="UniProtKB">
        <authorList>
            <consortium name="Ensembl"/>
        </authorList>
    </citation>
    <scope>IDENTIFICATION</scope>
</reference>
<dbReference type="PANTHER" id="PTHR12138">
    <property type="entry name" value="PRIMATE-EXPANDED PROTEIN FAMILY"/>
    <property type="match status" value="1"/>
</dbReference>
<dbReference type="PANTHER" id="PTHR12138:SF162">
    <property type="entry name" value="CHROMOSOME UNDETERMINED SCAFFOLD_275, WHOLE GENOME SHOTGUN SEQUENCE"/>
    <property type="match status" value="1"/>
</dbReference>
<sequence>YCFCCIPQILTCCVSIIICFICLVFLFVFVFLRQSLALLPRLECSGAISAHCNLRLLVSSDYPAPASRVAGTTGAHHHIWLIFCIFSRDRVSLC</sequence>
<reference evidence="2 3" key="1">
    <citation type="submission" date="2012-03" db="EMBL/GenBank/DDBJ databases">
        <title>Whole Genome Assembly of Papio anubis.</title>
        <authorList>
            <person name="Liu Y.L."/>
            <person name="Abraham K.A."/>
            <person name="Akbar H.A."/>
            <person name="Ali S.A."/>
            <person name="Anosike U.A."/>
            <person name="Aqrawi P.A."/>
            <person name="Arias F.A."/>
            <person name="Attaway T.A."/>
            <person name="Awwad R.A."/>
            <person name="Babu C.B."/>
            <person name="Bandaranaike D.B."/>
            <person name="Battles P.B."/>
            <person name="Bell A.B."/>
            <person name="Beltran B.B."/>
            <person name="Berhane-Mersha D.B."/>
            <person name="Bess C.B."/>
            <person name="Bickham C.B."/>
            <person name="Bolden T.B."/>
            <person name="Carter K.C."/>
            <person name="Chau D.C."/>
            <person name="Chavez A.C."/>
            <person name="Clerc-Blankenburg K.C."/>
            <person name="Coyle M.C."/>
            <person name="Dao M.D."/>
            <person name="Davila M.L.D."/>
            <person name="Davy-Carroll L.D."/>
            <person name="Denson S.D."/>
            <person name="Dinh H.D."/>
            <person name="Fernandez S.F."/>
            <person name="Fernando P.F."/>
            <person name="Forbes L.F."/>
            <person name="Francis C.F."/>
            <person name="Francisco L.F."/>
            <person name="Fu Q.F."/>
            <person name="Garcia-Iii R.G."/>
            <person name="Garrett T.G."/>
            <person name="Gross S.G."/>
            <person name="Gubbala S.G."/>
            <person name="Hirani K.H."/>
            <person name="Hogues M.H."/>
            <person name="Hollins B.H."/>
            <person name="Jackson L.J."/>
            <person name="Javaid M.J."/>
            <person name="Jhangiani S.J."/>
            <person name="Johnson A.J."/>
            <person name="Johnson B.J."/>
            <person name="Jones J.J."/>
            <person name="Joshi V.J."/>
            <person name="Kalu J.K."/>
            <person name="Khan N.K."/>
            <person name="Korchina V.K."/>
            <person name="Kovar C.K."/>
            <person name="Lago L.L."/>
            <person name="Lara F.L."/>
            <person name="Le T.-K.L."/>
            <person name="Lee S.L."/>
            <person name="Legall-Iii F.L."/>
            <person name="Lemon S.L."/>
            <person name="Liu J.L."/>
            <person name="Liu Y.-S.L."/>
            <person name="Liyanage D.L."/>
            <person name="Lopez J.L."/>
            <person name="Lorensuhewa L.L."/>
            <person name="Mata R.M."/>
            <person name="Mathew T.M."/>
            <person name="Mercado C.M."/>
            <person name="Mercado I.M."/>
            <person name="Morales K.M."/>
            <person name="Morgan M.M."/>
            <person name="Munidasa M.M."/>
            <person name="Ngo D.N."/>
            <person name="Nguyen L.N."/>
            <person name="Nguyen T.N."/>
            <person name="Nguyen N.N."/>
            <person name="Obregon M.O."/>
            <person name="Okwuonu G.O."/>
            <person name="Ongeri F.O."/>
            <person name="Onwere C.O."/>
            <person name="Osifeso I.O."/>
            <person name="Parra A.P."/>
            <person name="Patil S.P."/>
            <person name="Perez A.P."/>
            <person name="Perez Y.P."/>
            <person name="Pham C.P."/>
            <person name="Pu L.-L.P."/>
            <person name="Puazo M.P."/>
            <person name="Quiroz J.Q."/>
            <person name="Rouhana J.R."/>
            <person name="Ruiz M.R."/>
            <person name="Ruiz S.-J.R."/>
            <person name="Saada N.S."/>
            <person name="Santibanez J.S."/>
            <person name="Scheel M.S."/>
            <person name="Schneider B.S."/>
            <person name="Simmons D.S."/>
            <person name="Sisson I.S."/>
            <person name="Tang L.-Y.T."/>
            <person name="Thornton R.T."/>
            <person name="Tisius J.T."/>
            <person name="Toledanes G.T."/>
            <person name="Trejos Z.T."/>
            <person name="Usmani K.U."/>
            <person name="Varghese R.V."/>
            <person name="Vattathil S.V."/>
            <person name="Vee V.V."/>
            <person name="Walker D.W."/>
            <person name="Weissenberger G.W."/>
            <person name="White C.W."/>
            <person name="Williams A.W."/>
            <person name="Woodworth J.W."/>
            <person name="Wright R.W."/>
            <person name="Zhu Y.Z."/>
            <person name="Han Y.H."/>
            <person name="Newsham I.N."/>
            <person name="Nazareth L.N."/>
            <person name="Worley K.W."/>
            <person name="Muzny D.M."/>
            <person name="Rogers J.R."/>
            <person name="Gibbs R.G."/>
        </authorList>
    </citation>
    <scope>NUCLEOTIDE SEQUENCE [LARGE SCALE GENOMIC DNA]</scope>
</reference>
<keyword evidence="1" id="KW-1133">Transmembrane helix</keyword>
<dbReference type="Proteomes" id="UP000028761">
    <property type="component" value="Chromosome 9"/>
</dbReference>
<evidence type="ECO:0000313" key="2">
    <source>
        <dbReference type="Ensembl" id="ENSPANP00000051040.1"/>
    </source>
</evidence>
<dbReference type="GeneTree" id="ENSGT00940000166898"/>
<keyword evidence="1" id="KW-0472">Membrane</keyword>
<reference evidence="2" key="2">
    <citation type="submission" date="2025-08" db="UniProtKB">
        <authorList>
            <consortium name="Ensembl"/>
        </authorList>
    </citation>
    <scope>IDENTIFICATION</scope>
</reference>
<organism evidence="2 3">
    <name type="scientific">Papio anubis</name>
    <name type="common">Olive baboon</name>
    <dbReference type="NCBI Taxonomy" id="9555"/>
    <lineage>
        <taxon>Eukaryota</taxon>
        <taxon>Metazoa</taxon>
        <taxon>Chordata</taxon>
        <taxon>Craniata</taxon>
        <taxon>Vertebrata</taxon>
        <taxon>Euteleostomi</taxon>
        <taxon>Mammalia</taxon>
        <taxon>Eutheria</taxon>
        <taxon>Euarchontoglires</taxon>
        <taxon>Primates</taxon>
        <taxon>Haplorrhini</taxon>
        <taxon>Catarrhini</taxon>
        <taxon>Cercopithecidae</taxon>
        <taxon>Cercopithecinae</taxon>
        <taxon>Papio</taxon>
    </lineage>
</organism>
<dbReference type="PRINTS" id="PR02045">
    <property type="entry name" value="F138DOMAIN"/>
</dbReference>